<name>A0A382DTN2_9ZZZZ</name>
<gene>
    <name evidence="1" type="ORF">METZ01_LOCUS194286</name>
</gene>
<sequence>MLFIHHSPGRGVGETYDSESIVVGSSESFGSERLNWLVKTDSSRNMTS</sequence>
<evidence type="ECO:0000313" key="1">
    <source>
        <dbReference type="EMBL" id="SVB41432.1"/>
    </source>
</evidence>
<dbReference type="EMBL" id="UINC01040906">
    <property type="protein sequence ID" value="SVB41432.1"/>
    <property type="molecule type" value="Genomic_DNA"/>
</dbReference>
<accession>A0A382DTN2</accession>
<protein>
    <submittedName>
        <fullName evidence="1">Uncharacterized protein</fullName>
    </submittedName>
</protein>
<proteinExistence type="predicted"/>
<reference evidence="1" key="1">
    <citation type="submission" date="2018-05" db="EMBL/GenBank/DDBJ databases">
        <authorList>
            <person name="Lanie J.A."/>
            <person name="Ng W.-L."/>
            <person name="Kazmierczak K.M."/>
            <person name="Andrzejewski T.M."/>
            <person name="Davidsen T.M."/>
            <person name="Wayne K.J."/>
            <person name="Tettelin H."/>
            <person name="Glass J.I."/>
            <person name="Rusch D."/>
            <person name="Podicherti R."/>
            <person name="Tsui H.-C.T."/>
            <person name="Winkler M.E."/>
        </authorList>
    </citation>
    <scope>NUCLEOTIDE SEQUENCE</scope>
</reference>
<organism evidence="1">
    <name type="scientific">marine metagenome</name>
    <dbReference type="NCBI Taxonomy" id="408172"/>
    <lineage>
        <taxon>unclassified sequences</taxon>
        <taxon>metagenomes</taxon>
        <taxon>ecological metagenomes</taxon>
    </lineage>
</organism>
<dbReference type="AlphaFoldDB" id="A0A382DTN2"/>